<evidence type="ECO:0000256" key="4">
    <source>
        <dbReference type="HAMAP-Rule" id="MF_00171"/>
    </source>
</evidence>
<dbReference type="InterPro" id="IPR020095">
    <property type="entry name" value="PsdUridine_synth_TruA_C"/>
</dbReference>
<dbReference type="EMBL" id="QRDW01000008">
    <property type="protein sequence ID" value="RED48047.1"/>
    <property type="molecule type" value="Genomic_DNA"/>
</dbReference>
<keyword evidence="10" id="KW-1185">Reference proteome</keyword>
<evidence type="ECO:0000313" key="10">
    <source>
        <dbReference type="Proteomes" id="UP000256845"/>
    </source>
</evidence>
<proteinExistence type="inferred from homology"/>
<dbReference type="NCBIfam" id="TIGR00071">
    <property type="entry name" value="hisT_truA"/>
    <property type="match status" value="1"/>
</dbReference>
<dbReference type="InterPro" id="IPR001406">
    <property type="entry name" value="PsdUridine_synth_TruA"/>
</dbReference>
<feature type="domain" description="Pseudouridine synthase I TruA alpha/beta" evidence="8">
    <location>
        <begin position="9"/>
        <end position="105"/>
    </location>
</feature>
<accession>A0A3D9HEY5</accession>
<name>A0A3D9HEY5_9PROT</name>
<evidence type="ECO:0000256" key="5">
    <source>
        <dbReference type="PIRSR" id="PIRSR001430-1"/>
    </source>
</evidence>
<dbReference type="RefSeq" id="WP_115937677.1">
    <property type="nucleotide sequence ID" value="NZ_QRDW01000008.1"/>
</dbReference>
<feature type="binding site" evidence="4 6">
    <location>
        <position position="111"/>
    </location>
    <ligand>
        <name>substrate</name>
    </ligand>
</feature>
<evidence type="ECO:0000256" key="3">
    <source>
        <dbReference type="ARBA" id="ARBA00023235"/>
    </source>
</evidence>
<dbReference type="CDD" id="cd02570">
    <property type="entry name" value="PseudoU_synth_EcTruA"/>
    <property type="match status" value="1"/>
</dbReference>
<sequence>MARWKIRVEYNGGPFSGWQRQDDRATVQGELEAAIFRFSGEEVLVQGAGRTDAGVHATNQAAHFDLERDFPALKIREALNAHLRQVPISVLEVEAVEDDFNARFDALSRAYIYRLLNRRAPPALDKGRVWHVKVPLDVALMDDAAKVLLGQHDFSSFRAAECQAKSPVKTLDRLDVVEEDGEIRFHVGAKSFLHHQVRNFVGSLKLVGEGKWTKADLKSALEACDRAAGGPTAPAQGLYLTEVNY</sequence>
<comment type="similarity">
    <text evidence="1 4 7">Belongs to the tRNA pseudouridine synthase TruA family.</text>
</comment>
<dbReference type="GO" id="GO:0003723">
    <property type="term" value="F:RNA binding"/>
    <property type="evidence" value="ECO:0007669"/>
    <property type="project" value="InterPro"/>
</dbReference>
<dbReference type="FunFam" id="3.30.70.580:FF:000001">
    <property type="entry name" value="tRNA pseudouridine synthase A"/>
    <property type="match status" value="1"/>
</dbReference>
<dbReference type="InterPro" id="IPR020097">
    <property type="entry name" value="PsdUridine_synth_TruA_a/b_dom"/>
</dbReference>
<comment type="function">
    <text evidence="4">Formation of pseudouridine at positions 38, 39 and 40 in the anticodon stem and loop of transfer RNAs.</text>
</comment>
<keyword evidence="3 4" id="KW-0413">Isomerase</keyword>
<comment type="caution">
    <text evidence="4">Lacks conserved residue(s) required for the propagation of feature annotation.</text>
</comment>
<dbReference type="GO" id="GO:0031119">
    <property type="term" value="P:tRNA pseudouridine synthesis"/>
    <property type="evidence" value="ECO:0007669"/>
    <property type="project" value="UniProtKB-UniRule"/>
</dbReference>
<protein>
    <recommendedName>
        <fullName evidence="4">tRNA pseudouridine synthase A</fullName>
        <ecNumber evidence="4">5.4.99.12</ecNumber>
    </recommendedName>
    <alternativeName>
        <fullName evidence="4">tRNA pseudouridine(38-40) synthase</fullName>
    </alternativeName>
    <alternativeName>
        <fullName evidence="4">tRNA pseudouridylate synthase I</fullName>
    </alternativeName>
    <alternativeName>
        <fullName evidence="4">tRNA-uridine isomerase I</fullName>
    </alternativeName>
</protein>
<comment type="caution">
    <text evidence="9">The sequence shown here is derived from an EMBL/GenBank/DDBJ whole genome shotgun (WGS) entry which is preliminary data.</text>
</comment>
<dbReference type="PANTHER" id="PTHR11142">
    <property type="entry name" value="PSEUDOURIDYLATE SYNTHASE"/>
    <property type="match status" value="1"/>
</dbReference>
<evidence type="ECO:0000313" key="9">
    <source>
        <dbReference type="EMBL" id="RED48047.1"/>
    </source>
</evidence>
<dbReference type="PIRSF" id="PIRSF001430">
    <property type="entry name" value="tRNA_psdUrid_synth"/>
    <property type="match status" value="1"/>
</dbReference>
<reference evidence="9 10" key="1">
    <citation type="submission" date="2018-07" db="EMBL/GenBank/DDBJ databases">
        <title>Genomic Encyclopedia of Type Strains, Phase III (KMG-III): the genomes of soil and plant-associated and newly described type strains.</title>
        <authorList>
            <person name="Whitman W."/>
        </authorList>
    </citation>
    <scope>NUCLEOTIDE SEQUENCE [LARGE SCALE GENOMIC DNA]</scope>
    <source>
        <strain evidence="9 10">CECT 8488</strain>
    </source>
</reference>
<dbReference type="OrthoDB" id="9811823at2"/>
<keyword evidence="2 4" id="KW-0819">tRNA processing</keyword>
<dbReference type="Proteomes" id="UP000256845">
    <property type="component" value="Unassembled WGS sequence"/>
</dbReference>
<dbReference type="PANTHER" id="PTHR11142:SF0">
    <property type="entry name" value="TRNA PSEUDOURIDINE SYNTHASE-LIKE 1"/>
    <property type="match status" value="1"/>
</dbReference>
<comment type="subunit">
    <text evidence="4">Homodimer.</text>
</comment>
<evidence type="ECO:0000256" key="1">
    <source>
        <dbReference type="ARBA" id="ARBA00009375"/>
    </source>
</evidence>
<dbReference type="Pfam" id="PF01416">
    <property type="entry name" value="PseudoU_synth_1"/>
    <property type="match status" value="2"/>
</dbReference>
<dbReference type="InterPro" id="IPR020103">
    <property type="entry name" value="PsdUridine_synth_cat_dom_sf"/>
</dbReference>
<feature type="active site" description="Nucleophile" evidence="4 5">
    <location>
        <position position="52"/>
    </location>
</feature>
<dbReference type="GO" id="GO:0160147">
    <property type="term" value="F:tRNA pseudouridine(38-40) synthase activity"/>
    <property type="evidence" value="ECO:0007669"/>
    <property type="project" value="UniProtKB-EC"/>
</dbReference>
<organism evidence="9 10">
    <name type="scientific">Aestuariispira insulae</name>
    <dbReference type="NCBI Taxonomy" id="1461337"/>
    <lineage>
        <taxon>Bacteria</taxon>
        <taxon>Pseudomonadati</taxon>
        <taxon>Pseudomonadota</taxon>
        <taxon>Alphaproteobacteria</taxon>
        <taxon>Rhodospirillales</taxon>
        <taxon>Kiloniellaceae</taxon>
        <taxon>Aestuariispira</taxon>
    </lineage>
</organism>
<dbReference type="AlphaFoldDB" id="A0A3D9HEY5"/>
<evidence type="ECO:0000256" key="2">
    <source>
        <dbReference type="ARBA" id="ARBA00022694"/>
    </source>
</evidence>
<evidence type="ECO:0000256" key="7">
    <source>
        <dbReference type="RuleBase" id="RU003792"/>
    </source>
</evidence>
<feature type="domain" description="Pseudouridine synthase I TruA alpha/beta" evidence="8">
    <location>
        <begin position="144"/>
        <end position="245"/>
    </location>
</feature>
<comment type="catalytic activity">
    <reaction evidence="4 7">
        <text>uridine(38/39/40) in tRNA = pseudouridine(38/39/40) in tRNA</text>
        <dbReference type="Rhea" id="RHEA:22376"/>
        <dbReference type="Rhea" id="RHEA-COMP:10085"/>
        <dbReference type="Rhea" id="RHEA-COMP:10087"/>
        <dbReference type="ChEBI" id="CHEBI:65314"/>
        <dbReference type="ChEBI" id="CHEBI:65315"/>
        <dbReference type="EC" id="5.4.99.12"/>
    </reaction>
</comment>
<gene>
    <name evidence="4" type="primary">truA</name>
    <name evidence="9" type="ORF">DFP90_10865</name>
</gene>
<dbReference type="EC" id="5.4.99.12" evidence="4"/>
<dbReference type="SUPFAM" id="SSF55120">
    <property type="entry name" value="Pseudouridine synthase"/>
    <property type="match status" value="1"/>
</dbReference>
<dbReference type="InterPro" id="IPR020094">
    <property type="entry name" value="TruA/RsuA/RluB/E/F_N"/>
</dbReference>
<dbReference type="HAMAP" id="MF_00171">
    <property type="entry name" value="TruA"/>
    <property type="match status" value="1"/>
</dbReference>
<evidence type="ECO:0000256" key="6">
    <source>
        <dbReference type="PIRSR" id="PIRSR001430-2"/>
    </source>
</evidence>
<dbReference type="Gene3D" id="3.30.70.580">
    <property type="entry name" value="Pseudouridine synthase I, catalytic domain, N-terminal subdomain"/>
    <property type="match status" value="1"/>
</dbReference>
<dbReference type="Gene3D" id="3.30.70.660">
    <property type="entry name" value="Pseudouridine synthase I, catalytic domain, C-terminal subdomain"/>
    <property type="match status" value="1"/>
</dbReference>
<evidence type="ECO:0000259" key="8">
    <source>
        <dbReference type="Pfam" id="PF01416"/>
    </source>
</evidence>